<evidence type="ECO:0000313" key="7">
    <source>
        <dbReference type="EMBL" id="TCD05935.1"/>
    </source>
</evidence>
<dbReference type="GO" id="GO:0003677">
    <property type="term" value="F:DNA binding"/>
    <property type="evidence" value="ECO:0007669"/>
    <property type="project" value="InterPro"/>
</dbReference>
<feature type="domain" description="RNA polymerase sigma factor 70 region 4 type 2" evidence="6">
    <location>
        <begin position="125"/>
        <end position="174"/>
    </location>
</feature>
<dbReference type="InterPro" id="IPR039425">
    <property type="entry name" value="RNA_pol_sigma-70-like"/>
</dbReference>
<evidence type="ECO:0000256" key="3">
    <source>
        <dbReference type="ARBA" id="ARBA00023082"/>
    </source>
</evidence>
<dbReference type="OrthoDB" id="659569at2"/>
<dbReference type="Pfam" id="PF08281">
    <property type="entry name" value="Sigma70_r4_2"/>
    <property type="match status" value="1"/>
</dbReference>
<dbReference type="InterPro" id="IPR014327">
    <property type="entry name" value="RNA_pol_sigma70_bacteroid"/>
</dbReference>
<sequence length="195" mass="22614">MIDHRTYTDLELLVLIKAGDQVAFTEIYDRYWRILYAHIYKMLRDEDGAKDIMQDVFSKIWADAAKLSEPVNFAGYLYTIARNKVLNTIRQQKFQNDYLESLAAYANDISETTLHYLDERDLAAAIEREIFALPPRMRQVFEMSRKENMSYKEIGQRLGTSEQTVKKQVGKSLKIIRNNLKVSGGAALLLLVILR</sequence>
<evidence type="ECO:0000259" key="6">
    <source>
        <dbReference type="Pfam" id="PF08281"/>
    </source>
</evidence>
<keyword evidence="8" id="KW-1185">Reference proteome</keyword>
<evidence type="ECO:0000259" key="5">
    <source>
        <dbReference type="Pfam" id="PF04542"/>
    </source>
</evidence>
<reference evidence="7 8" key="1">
    <citation type="submission" date="2019-02" db="EMBL/GenBank/DDBJ databases">
        <title>Pedobacter sp. RP-3-11 sp. nov., isolated from Arctic soil.</title>
        <authorList>
            <person name="Dahal R.H."/>
        </authorList>
    </citation>
    <scope>NUCLEOTIDE SEQUENCE [LARGE SCALE GENOMIC DNA]</scope>
    <source>
        <strain evidence="7 8">RP-3-11</strain>
    </source>
</reference>
<proteinExistence type="inferred from homology"/>
<dbReference type="RefSeq" id="WP_131560597.1">
    <property type="nucleotide sequence ID" value="NZ_SJSN01000012.1"/>
</dbReference>
<evidence type="ECO:0000256" key="2">
    <source>
        <dbReference type="ARBA" id="ARBA00023015"/>
    </source>
</evidence>
<name>A0A4R0P0N6_9SPHI</name>
<evidence type="ECO:0000313" key="8">
    <source>
        <dbReference type="Proteomes" id="UP000291485"/>
    </source>
</evidence>
<accession>A0A4R0P0N6</accession>
<dbReference type="NCBIfam" id="TIGR02937">
    <property type="entry name" value="sigma70-ECF"/>
    <property type="match status" value="1"/>
</dbReference>
<dbReference type="InterPro" id="IPR013325">
    <property type="entry name" value="RNA_pol_sigma_r2"/>
</dbReference>
<evidence type="ECO:0000256" key="4">
    <source>
        <dbReference type="ARBA" id="ARBA00023163"/>
    </source>
</evidence>
<dbReference type="Pfam" id="PF04542">
    <property type="entry name" value="Sigma70_r2"/>
    <property type="match status" value="1"/>
</dbReference>
<dbReference type="SUPFAM" id="SSF88659">
    <property type="entry name" value="Sigma3 and sigma4 domains of RNA polymerase sigma factors"/>
    <property type="match status" value="1"/>
</dbReference>
<dbReference type="Gene3D" id="1.10.1740.10">
    <property type="match status" value="1"/>
</dbReference>
<keyword evidence="4" id="KW-0804">Transcription</keyword>
<protein>
    <submittedName>
        <fullName evidence="7">RNA polymerase sigma-70 factor</fullName>
    </submittedName>
</protein>
<feature type="domain" description="RNA polymerase sigma-70 region 2" evidence="5">
    <location>
        <begin position="27"/>
        <end position="93"/>
    </location>
</feature>
<comment type="caution">
    <text evidence="7">The sequence shown here is derived from an EMBL/GenBank/DDBJ whole genome shotgun (WGS) entry which is preliminary data.</text>
</comment>
<dbReference type="SUPFAM" id="SSF88946">
    <property type="entry name" value="Sigma2 domain of RNA polymerase sigma factors"/>
    <property type="match status" value="1"/>
</dbReference>
<dbReference type="GO" id="GO:0006352">
    <property type="term" value="P:DNA-templated transcription initiation"/>
    <property type="evidence" value="ECO:0007669"/>
    <property type="project" value="InterPro"/>
</dbReference>
<gene>
    <name evidence="7" type="ORF">EZ449_15880</name>
</gene>
<dbReference type="PANTHER" id="PTHR43133:SF46">
    <property type="entry name" value="RNA POLYMERASE SIGMA-70 FACTOR ECF SUBFAMILY"/>
    <property type="match status" value="1"/>
</dbReference>
<dbReference type="InterPro" id="IPR014284">
    <property type="entry name" value="RNA_pol_sigma-70_dom"/>
</dbReference>
<keyword evidence="2" id="KW-0805">Transcription regulation</keyword>
<dbReference type="NCBIfam" id="TIGR02985">
    <property type="entry name" value="Sig70_bacteroi1"/>
    <property type="match status" value="1"/>
</dbReference>
<dbReference type="GO" id="GO:0016987">
    <property type="term" value="F:sigma factor activity"/>
    <property type="evidence" value="ECO:0007669"/>
    <property type="project" value="UniProtKB-KW"/>
</dbReference>
<dbReference type="InterPro" id="IPR036388">
    <property type="entry name" value="WH-like_DNA-bd_sf"/>
</dbReference>
<dbReference type="InterPro" id="IPR013324">
    <property type="entry name" value="RNA_pol_sigma_r3/r4-like"/>
</dbReference>
<dbReference type="InterPro" id="IPR007627">
    <property type="entry name" value="RNA_pol_sigma70_r2"/>
</dbReference>
<organism evidence="7 8">
    <name type="scientific">Pedobacter frigidisoli</name>
    <dbReference type="NCBI Taxonomy" id="2530455"/>
    <lineage>
        <taxon>Bacteria</taxon>
        <taxon>Pseudomonadati</taxon>
        <taxon>Bacteroidota</taxon>
        <taxon>Sphingobacteriia</taxon>
        <taxon>Sphingobacteriales</taxon>
        <taxon>Sphingobacteriaceae</taxon>
        <taxon>Pedobacter</taxon>
    </lineage>
</organism>
<dbReference type="PANTHER" id="PTHR43133">
    <property type="entry name" value="RNA POLYMERASE ECF-TYPE SIGMA FACTO"/>
    <property type="match status" value="1"/>
</dbReference>
<dbReference type="EMBL" id="SJSN01000012">
    <property type="protein sequence ID" value="TCD05935.1"/>
    <property type="molecule type" value="Genomic_DNA"/>
</dbReference>
<dbReference type="Proteomes" id="UP000291485">
    <property type="component" value="Unassembled WGS sequence"/>
</dbReference>
<dbReference type="InterPro" id="IPR013249">
    <property type="entry name" value="RNA_pol_sigma70_r4_t2"/>
</dbReference>
<keyword evidence="3" id="KW-0731">Sigma factor</keyword>
<dbReference type="Gene3D" id="1.10.10.10">
    <property type="entry name" value="Winged helix-like DNA-binding domain superfamily/Winged helix DNA-binding domain"/>
    <property type="match status" value="1"/>
</dbReference>
<evidence type="ECO:0000256" key="1">
    <source>
        <dbReference type="ARBA" id="ARBA00010641"/>
    </source>
</evidence>
<dbReference type="AlphaFoldDB" id="A0A4R0P0N6"/>
<dbReference type="CDD" id="cd06171">
    <property type="entry name" value="Sigma70_r4"/>
    <property type="match status" value="1"/>
</dbReference>
<comment type="similarity">
    <text evidence="1">Belongs to the sigma-70 factor family. ECF subfamily.</text>
</comment>